<dbReference type="EMBL" id="MFVA01000008">
    <property type="protein sequence ID" value="OGI88649.1"/>
    <property type="molecule type" value="Genomic_DNA"/>
</dbReference>
<dbReference type="GO" id="GO:0032153">
    <property type="term" value="C:cell division site"/>
    <property type="evidence" value="ECO:0007669"/>
    <property type="project" value="TreeGrafter"/>
</dbReference>
<feature type="domain" description="SHS2" evidence="1">
    <location>
        <begin position="2"/>
        <end position="182"/>
    </location>
</feature>
<organism evidence="2 3">
    <name type="scientific">Candidatus Nomurabacteria bacterium RIFCSPLOWO2_01_FULL_41_21</name>
    <dbReference type="NCBI Taxonomy" id="1801776"/>
    <lineage>
        <taxon>Bacteria</taxon>
        <taxon>Candidatus Nomuraibacteriota</taxon>
    </lineage>
</organism>
<evidence type="ECO:0000313" key="2">
    <source>
        <dbReference type="EMBL" id="OGI88649.1"/>
    </source>
</evidence>
<dbReference type="GO" id="GO:0009898">
    <property type="term" value="C:cytoplasmic side of plasma membrane"/>
    <property type="evidence" value="ECO:0007669"/>
    <property type="project" value="TreeGrafter"/>
</dbReference>
<dbReference type="InterPro" id="IPR003494">
    <property type="entry name" value="SHS2_FtsA"/>
</dbReference>
<dbReference type="Proteomes" id="UP000176423">
    <property type="component" value="Unassembled WGS sequence"/>
</dbReference>
<comment type="caution">
    <text evidence="2">The sequence shown here is derived from an EMBL/GenBank/DDBJ whole genome shotgun (WGS) entry which is preliminary data.</text>
</comment>
<dbReference type="SUPFAM" id="SSF53067">
    <property type="entry name" value="Actin-like ATPase domain"/>
    <property type="match status" value="2"/>
</dbReference>
<name>A0A1F6X3D2_9BACT</name>
<dbReference type="PANTHER" id="PTHR32432:SF4">
    <property type="entry name" value="CELL DIVISION PROTEIN FTSA"/>
    <property type="match status" value="1"/>
</dbReference>
<dbReference type="PANTHER" id="PTHR32432">
    <property type="entry name" value="CELL DIVISION PROTEIN FTSA-RELATED"/>
    <property type="match status" value="1"/>
</dbReference>
<reference evidence="2 3" key="1">
    <citation type="journal article" date="2016" name="Nat. Commun.">
        <title>Thousands of microbial genomes shed light on interconnected biogeochemical processes in an aquifer system.</title>
        <authorList>
            <person name="Anantharaman K."/>
            <person name="Brown C.T."/>
            <person name="Hug L.A."/>
            <person name="Sharon I."/>
            <person name="Castelle C.J."/>
            <person name="Probst A.J."/>
            <person name="Thomas B.C."/>
            <person name="Singh A."/>
            <person name="Wilkins M.J."/>
            <person name="Karaoz U."/>
            <person name="Brodie E.L."/>
            <person name="Williams K.H."/>
            <person name="Hubbard S.S."/>
            <person name="Banfield J.F."/>
        </authorList>
    </citation>
    <scope>NUCLEOTIDE SEQUENCE [LARGE SCALE GENOMIC DNA]</scope>
</reference>
<sequence length="326" mass="35185">MTRVVVGEFSKGEKNPKVIGIGESETEGLRHGYITDQKEAVKSLKNALSQAEKTSGIKKIRRAYVALGGVTLRGEISTAVAIISKADSEVTKLDINRALEECEEGLHLGNKKIIQIFPVSFRLDGKEVFGNPEGMHGNKLEVRALIITCIHKHLEELLGVLGEAGITPIDIIPGAIAGATIALSKKQKIAGSALVNIGSETTTLAVFENDTLISFYTFSIGTTDVTHDIALGLKISLEEAEALKLGDSSLEYSKKKLDEIIEARFSDIFELIENHLKKIKRSELLPAGVVFIGGGANTPRLEEFSKNALHLPSKVATTNIFGNIKT</sequence>
<dbReference type="Pfam" id="PF02491">
    <property type="entry name" value="SHS2_FTSA"/>
    <property type="match status" value="1"/>
</dbReference>
<dbReference type="InterPro" id="IPR043129">
    <property type="entry name" value="ATPase_NBD"/>
</dbReference>
<dbReference type="GO" id="GO:0051301">
    <property type="term" value="P:cell division"/>
    <property type="evidence" value="ECO:0007669"/>
    <property type="project" value="InterPro"/>
</dbReference>
<dbReference type="Gene3D" id="3.30.1490.110">
    <property type="match status" value="1"/>
</dbReference>
<dbReference type="AlphaFoldDB" id="A0A1F6X3D2"/>
<dbReference type="Pfam" id="PF14450">
    <property type="entry name" value="FtsA"/>
    <property type="match status" value="1"/>
</dbReference>
<evidence type="ECO:0000313" key="3">
    <source>
        <dbReference type="Proteomes" id="UP000176423"/>
    </source>
</evidence>
<accession>A0A1F6X3D2</accession>
<dbReference type="InterPro" id="IPR050696">
    <property type="entry name" value="FtsA/MreB"/>
</dbReference>
<dbReference type="Gene3D" id="3.30.420.40">
    <property type="match status" value="2"/>
</dbReference>
<proteinExistence type="predicted"/>
<protein>
    <recommendedName>
        <fullName evidence="1">SHS2 domain-containing protein</fullName>
    </recommendedName>
</protein>
<feature type="non-terminal residue" evidence="2">
    <location>
        <position position="326"/>
    </location>
</feature>
<gene>
    <name evidence="2" type="ORF">A2914_01575</name>
</gene>
<dbReference type="SMART" id="SM00842">
    <property type="entry name" value="FtsA"/>
    <property type="match status" value="1"/>
</dbReference>
<dbReference type="STRING" id="1801776.A2914_01575"/>
<evidence type="ECO:0000259" key="1">
    <source>
        <dbReference type="SMART" id="SM00842"/>
    </source>
</evidence>